<dbReference type="AlphaFoldDB" id="A0A1C7NQW5"/>
<proteinExistence type="predicted"/>
<dbReference type="InterPro" id="IPR024368">
    <property type="entry name" value="Ecl1/2/3"/>
</dbReference>
<sequence length="120" mass="13553">MDLSWCIICDNRVDDVLNESSLYCSESCQLKDQMKSITNQLAINQQQQQQQQQQKKLMLSSKPIASLRNKRPAAPSASYPWVPLYRRRRGVVVSKRCQPVVASSFTTANALFSSNKSTLA</sequence>
<gene>
    <name evidence="1" type="ORF">A0J61_00426</name>
</gene>
<dbReference type="Pfam" id="PF12855">
    <property type="entry name" value="Ecl1"/>
    <property type="match status" value="1"/>
</dbReference>
<evidence type="ECO:0000313" key="1">
    <source>
        <dbReference type="EMBL" id="OBZ91535.1"/>
    </source>
</evidence>
<accession>A0A1C7NQW5</accession>
<organism evidence="1 2">
    <name type="scientific">Choanephora cucurbitarum</name>
    <dbReference type="NCBI Taxonomy" id="101091"/>
    <lineage>
        <taxon>Eukaryota</taxon>
        <taxon>Fungi</taxon>
        <taxon>Fungi incertae sedis</taxon>
        <taxon>Mucoromycota</taxon>
        <taxon>Mucoromycotina</taxon>
        <taxon>Mucoromycetes</taxon>
        <taxon>Mucorales</taxon>
        <taxon>Mucorineae</taxon>
        <taxon>Choanephoraceae</taxon>
        <taxon>Choanephoroideae</taxon>
        <taxon>Choanephora</taxon>
    </lineage>
</organism>
<name>A0A1C7NQW5_9FUNG</name>
<evidence type="ECO:0000313" key="2">
    <source>
        <dbReference type="Proteomes" id="UP000093000"/>
    </source>
</evidence>
<comment type="caution">
    <text evidence="1">The sequence shown here is derived from an EMBL/GenBank/DDBJ whole genome shotgun (WGS) entry which is preliminary data.</text>
</comment>
<protein>
    <submittedName>
        <fullName evidence="1">Uncharacterized protein</fullName>
    </submittedName>
</protein>
<dbReference type="EMBL" id="LUGH01000009">
    <property type="protein sequence ID" value="OBZ91535.1"/>
    <property type="molecule type" value="Genomic_DNA"/>
</dbReference>
<reference evidence="1 2" key="1">
    <citation type="submission" date="2016-03" db="EMBL/GenBank/DDBJ databases">
        <title>Choanephora cucurbitarum.</title>
        <authorList>
            <person name="Min B."/>
            <person name="Park H."/>
            <person name="Park J.-H."/>
            <person name="Shin H.-D."/>
            <person name="Choi I.-G."/>
        </authorList>
    </citation>
    <scope>NUCLEOTIDE SEQUENCE [LARGE SCALE GENOMIC DNA]</scope>
    <source>
        <strain evidence="1 2">KUS-F28377</strain>
    </source>
</reference>
<dbReference type="OrthoDB" id="3599883at2759"/>
<dbReference type="InParanoid" id="A0A1C7NQW5"/>
<dbReference type="Proteomes" id="UP000093000">
    <property type="component" value="Unassembled WGS sequence"/>
</dbReference>
<keyword evidence="2" id="KW-1185">Reference proteome</keyword>